<feature type="signal peptide" evidence="1">
    <location>
        <begin position="1"/>
        <end position="19"/>
    </location>
</feature>
<feature type="chain" id="PRO_5040505171" evidence="1">
    <location>
        <begin position="20"/>
        <end position="144"/>
    </location>
</feature>
<comment type="caution">
    <text evidence="2">The sequence shown here is derived from an EMBL/GenBank/DDBJ whole genome shotgun (WGS) entry which is preliminary data.</text>
</comment>
<sequence>MKSIFALLSTVALASLSLAAAVPAAPTATFAITKGSDASHVSPMGPGSNKFQVTAYQSNGHGLGFLVFGGRTCVCLANVVTSSLDGSNGGVIQVYGSNDCSGGFQTMDSNGHLGNAEWVNSVSFGVGGVAAGKFQNGECPIWYS</sequence>
<evidence type="ECO:0000313" key="2">
    <source>
        <dbReference type="EMBL" id="GJJ74120.1"/>
    </source>
</evidence>
<keyword evidence="1" id="KW-0732">Signal</keyword>
<dbReference type="EMBL" id="BQFW01000008">
    <property type="protein sequence ID" value="GJJ74120.1"/>
    <property type="molecule type" value="Genomic_DNA"/>
</dbReference>
<proteinExistence type="predicted"/>
<organism evidence="2 3">
    <name type="scientific">Entomortierella parvispora</name>
    <dbReference type="NCBI Taxonomy" id="205924"/>
    <lineage>
        <taxon>Eukaryota</taxon>
        <taxon>Fungi</taxon>
        <taxon>Fungi incertae sedis</taxon>
        <taxon>Mucoromycota</taxon>
        <taxon>Mortierellomycotina</taxon>
        <taxon>Mortierellomycetes</taxon>
        <taxon>Mortierellales</taxon>
        <taxon>Mortierellaceae</taxon>
        <taxon>Entomortierella</taxon>
    </lineage>
</organism>
<evidence type="ECO:0000256" key="1">
    <source>
        <dbReference type="SAM" id="SignalP"/>
    </source>
</evidence>
<protein>
    <submittedName>
        <fullName evidence="2">Uncharacterized protein</fullName>
    </submittedName>
</protein>
<accession>A0A9P3HCP8</accession>
<dbReference type="Proteomes" id="UP000827284">
    <property type="component" value="Unassembled WGS sequence"/>
</dbReference>
<dbReference type="AlphaFoldDB" id="A0A9P3HCP8"/>
<dbReference type="OrthoDB" id="2376661at2759"/>
<reference evidence="2" key="1">
    <citation type="submission" date="2021-11" db="EMBL/GenBank/DDBJ databases">
        <authorList>
            <person name="Herlambang A."/>
            <person name="Guo Y."/>
            <person name="Takashima Y."/>
            <person name="Nishizawa T."/>
        </authorList>
    </citation>
    <scope>NUCLEOTIDE SEQUENCE</scope>
    <source>
        <strain evidence="2">E1425</strain>
    </source>
</reference>
<gene>
    <name evidence="2" type="ORF">EMPS_06478</name>
</gene>
<evidence type="ECO:0000313" key="3">
    <source>
        <dbReference type="Proteomes" id="UP000827284"/>
    </source>
</evidence>
<keyword evidence="3" id="KW-1185">Reference proteome</keyword>
<name>A0A9P3HCP8_9FUNG</name>
<reference evidence="2" key="2">
    <citation type="journal article" date="2022" name="Microbiol. Resour. Announc.">
        <title>Whole-Genome Sequence of Entomortierella parvispora E1425, a Mucoromycotan Fungus Associated with Burkholderiaceae-Related Endosymbiotic Bacteria.</title>
        <authorList>
            <person name="Herlambang A."/>
            <person name="Guo Y."/>
            <person name="Takashima Y."/>
            <person name="Narisawa K."/>
            <person name="Ohta H."/>
            <person name="Nishizawa T."/>
        </authorList>
    </citation>
    <scope>NUCLEOTIDE SEQUENCE</scope>
    <source>
        <strain evidence="2">E1425</strain>
    </source>
</reference>